<organism evidence="2 3">
    <name type="scientific">Aphis craccivora</name>
    <name type="common">Cowpea aphid</name>
    <dbReference type="NCBI Taxonomy" id="307492"/>
    <lineage>
        <taxon>Eukaryota</taxon>
        <taxon>Metazoa</taxon>
        <taxon>Ecdysozoa</taxon>
        <taxon>Arthropoda</taxon>
        <taxon>Hexapoda</taxon>
        <taxon>Insecta</taxon>
        <taxon>Pterygota</taxon>
        <taxon>Neoptera</taxon>
        <taxon>Paraneoptera</taxon>
        <taxon>Hemiptera</taxon>
        <taxon>Sternorrhyncha</taxon>
        <taxon>Aphidomorpha</taxon>
        <taxon>Aphidoidea</taxon>
        <taxon>Aphididae</taxon>
        <taxon>Aphidini</taxon>
        <taxon>Aphis</taxon>
        <taxon>Aphis</taxon>
    </lineage>
</organism>
<dbReference type="Proteomes" id="UP000478052">
    <property type="component" value="Unassembled WGS sequence"/>
</dbReference>
<evidence type="ECO:0000256" key="1">
    <source>
        <dbReference type="SAM" id="MobiDB-lite"/>
    </source>
</evidence>
<dbReference type="AlphaFoldDB" id="A0A6G0VZL9"/>
<accession>A0A6G0VZL9</accession>
<comment type="caution">
    <text evidence="2">The sequence shown here is derived from an EMBL/GenBank/DDBJ whole genome shotgun (WGS) entry which is preliminary data.</text>
</comment>
<evidence type="ECO:0000313" key="2">
    <source>
        <dbReference type="EMBL" id="KAF0715668.1"/>
    </source>
</evidence>
<gene>
    <name evidence="2" type="ORF">FWK35_00031809</name>
</gene>
<proteinExistence type="predicted"/>
<feature type="compositionally biased region" description="Polar residues" evidence="1">
    <location>
        <begin position="1"/>
        <end position="17"/>
    </location>
</feature>
<sequence>MADNTGSSQVAGPSTSADPEPPLDRDDSDSDSMSDCGGPCKVSLGSLPSVGNPHTKAVRSPCGTLYQQKSIDRTTTALLVLG</sequence>
<evidence type="ECO:0000313" key="3">
    <source>
        <dbReference type="Proteomes" id="UP000478052"/>
    </source>
</evidence>
<reference evidence="2 3" key="1">
    <citation type="submission" date="2019-08" db="EMBL/GenBank/DDBJ databases">
        <title>Whole genome of Aphis craccivora.</title>
        <authorList>
            <person name="Voronova N.V."/>
            <person name="Shulinski R.S."/>
            <person name="Bandarenka Y.V."/>
            <person name="Zhorov D.G."/>
            <person name="Warner D."/>
        </authorList>
    </citation>
    <scope>NUCLEOTIDE SEQUENCE [LARGE SCALE GENOMIC DNA]</scope>
    <source>
        <strain evidence="2">180601</strain>
        <tissue evidence="2">Whole Body</tissue>
    </source>
</reference>
<protein>
    <submittedName>
        <fullName evidence="2">Uncharacterized protein</fullName>
    </submittedName>
</protein>
<dbReference type="EMBL" id="VUJU01010135">
    <property type="protein sequence ID" value="KAF0715668.1"/>
    <property type="molecule type" value="Genomic_DNA"/>
</dbReference>
<feature type="region of interest" description="Disordered" evidence="1">
    <location>
        <begin position="1"/>
        <end position="60"/>
    </location>
</feature>
<keyword evidence="3" id="KW-1185">Reference proteome</keyword>
<name>A0A6G0VZL9_APHCR</name>